<dbReference type="AlphaFoldDB" id="A0A1L7CEX1"/>
<evidence type="ECO:0000313" key="9">
    <source>
        <dbReference type="Proteomes" id="UP000185478"/>
    </source>
</evidence>
<dbReference type="GO" id="GO:0006730">
    <property type="term" value="P:one-carbon metabolic process"/>
    <property type="evidence" value="ECO:0007669"/>
    <property type="project" value="UniProtKB-KW"/>
</dbReference>
<dbReference type="InterPro" id="IPR024072">
    <property type="entry name" value="DHFR-like_dom_sf"/>
</dbReference>
<evidence type="ECO:0000256" key="3">
    <source>
        <dbReference type="ARBA" id="ARBA00012856"/>
    </source>
</evidence>
<evidence type="ECO:0000256" key="1">
    <source>
        <dbReference type="ARBA" id="ARBA00004903"/>
    </source>
</evidence>
<feature type="domain" description="DHFR" evidence="7">
    <location>
        <begin position="1"/>
        <end position="168"/>
    </location>
</feature>
<evidence type="ECO:0000256" key="4">
    <source>
        <dbReference type="ARBA" id="ARBA00022563"/>
    </source>
</evidence>
<dbReference type="PANTHER" id="PTHR48069">
    <property type="entry name" value="DIHYDROFOLATE REDUCTASE"/>
    <property type="match status" value="1"/>
</dbReference>
<evidence type="ECO:0000256" key="5">
    <source>
        <dbReference type="ARBA" id="ARBA00022857"/>
    </source>
</evidence>
<dbReference type="Gene3D" id="3.40.430.10">
    <property type="entry name" value="Dihydrofolate Reductase, subunit A"/>
    <property type="match status" value="1"/>
</dbReference>
<name>A0A1L7CEX1_9CORY</name>
<dbReference type="EC" id="1.5.1.3" evidence="3"/>
<evidence type="ECO:0000259" key="7">
    <source>
        <dbReference type="PROSITE" id="PS51330"/>
    </source>
</evidence>
<dbReference type="PRINTS" id="PR00070">
    <property type="entry name" value="DHFR"/>
</dbReference>
<evidence type="ECO:0000256" key="6">
    <source>
        <dbReference type="ARBA" id="ARBA00023002"/>
    </source>
</evidence>
<dbReference type="InterPro" id="IPR012259">
    <property type="entry name" value="DHFR"/>
</dbReference>
<dbReference type="GO" id="GO:0046654">
    <property type="term" value="P:tetrahydrofolate biosynthetic process"/>
    <property type="evidence" value="ECO:0007669"/>
    <property type="project" value="UniProtKB-UniPathway"/>
</dbReference>
<keyword evidence="5" id="KW-0521">NADP</keyword>
<keyword evidence="4" id="KW-0554">One-carbon metabolism</keyword>
<evidence type="ECO:0000313" key="8">
    <source>
        <dbReference type="EMBL" id="APT84323.1"/>
    </source>
</evidence>
<dbReference type="UniPathway" id="UPA00077">
    <property type="reaction ID" value="UER00158"/>
</dbReference>
<dbReference type="Proteomes" id="UP000185478">
    <property type="component" value="Chromosome"/>
</dbReference>
<comment type="pathway">
    <text evidence="1">Cofactor biosynthesis; tetrahydrofolate biosynthesis; 5,6,7,8-tetrahydrofolate from 7,8-dihydrofolate: step 1/1.</text>
</comment>
<dbReference type="GO" id="GO:0050661">
    <property type="term" value="F:NADP binding"/>
    <property type="evidence" value="ECO:0007669"/>
    <property type="project" value="InterPro"/>
</dbReference>
<keyword evidence="8" id="KW-0418">Kinase</keyword>
<dbReference type="GO" id="GO:0046655">
    <property type="term" value="P:folic acid metabolic process"/>
    <property type="evidence" value="ECO:0007669"/>
    <property type="project" value="TreeGrafter"/>
</dbReference>
<dbReference type="GO" id="GO:0005829">
    <property type="term" value="C:cytosol"/>
    <property type="evidence" value="ECO:0007669"/>
    <property type="project" value="TreeGrafter"/>
</dbReference>
<dbReference type="STRING" id="1431546.CAQU_03720"/>
<comment type="similarity">
    <text evidence="2">Belongs to the dihydrofolate reductase family.</text>
</comment>
<protein>
    <recommendedName>
        <fullName evidence="3">dihydrofolate reductase</fullName>
        <ecNumber evidence="3">1.5.1.3</ecNumber>
    </recommendedName>
</protein>
<accession>A0A1L7CEX1</accession>
<dbReference type="CDD" id="cd00209">
    <property type="entry name" value="DHFR"/>
    <property type="match status" value="1"/>
</dbReference>
<proteinExistence type="inferred from homology"/>
<dbReference type="KEGG" id="caqu:CAQU_03720"/>
<dbReference type="PANTHER" id="PTHR48069:SF3">
    <property type="entry name" value="DIHYDROFOLATE REDUCTASE"/>
    <property type="match status" value="1"/>
</dbReference>
<dbReference type="PROSITE" id="PS51330">
    <property type="entry name" value="DHFR_2"/>
    <property type="match status" value="1"/>
</dbReference>
<dbReference type="InterPro" id="IPR001796">
    <property type="entry name" value="DHFR_dom"/>
</dbReference>
<organism evidence="8 9">
    <name type="scientific">Corynebacterium aquilae DSM 44791</name>
    <dbReference type="NCBI Taxonomy" id="1431546"/>
    <lineage>
        <taxon>Bacteria</taxon>
        <taxon>Bacillati</taxon>
        <taxon>Actinomycetota</taxon>
        <taxon>Actinomycetes</taxon>
        <taxon>Mycobacteriales</taxon>
        <taxon>Corynebacteriaceae</taxon>
        <taxon>Corynebacterium</taxon>
    </lineage>
</organism>
<keyword evidence="8" id="KW-0808">Transferase</keyword>
<evidence type="ECO:0000256" key="2">
    <source>
        <dbReference type="ARBA" id="ARBA00009539"/>
    </source>
</evidence>
<dbReference type="Pfam" id="PF00186">
    <property type="entry name" value="DHFR_1"/>
    <property type="match status" value="1"/>
</dbReference>
<dbReference type="GO" id="GO:0016301">
    <property type="term" value="F:kinase activity"/>
    <property type="evidence" value="ECO:0007669"/>
    <property type="project" value="UniProtKB-KW"/>
</dbReference>
<keyword evidence="6" id="KW-0560">Oxidoreductase</keyword>
<gene>
    <name evidence="8" type="ORF">CAQU_03720</name>
</gene>
<keyword evidence="9" id="KW-1185">Reference proteome</keyword>
<reference evidence="8 9" key="1">
    <citation type="submission" date="2014-08" db="EMBL/GenBank/DDBJ databases">
        <title>Complete genome sequence of Corynebacterium aquilae S-613T(T) (=DSM 44791(T)), isolated from the choana of a healthy golden eagle.</title>
        <authorList>
            <person name="Ruckert C."/>
            <person name="Albersmeier A."/>
            <person name="Winkler A."/>
            <person name="Kalinowski J."/>
        </authorList>
    </citation>
    <scope>NUCLEOTIDE SEQUENCE [LARGE SCALE GENOMIC DNA]</scope>
    <source>
        <strain evidence="8 9">S-613</strain>
    </source>
</reference>
<dbReference type="EMBL" id="CP009245">
    <property type="protein sequence ID" value="APT84323.1"/>
    <property type="molecule type" value="Genomic_DNA"/>
</dbReference>
<dbReference type="SUPFAM" id="SSF53597">
    <property type="entry name" value="Dihydrofolate reductase-like"/>
    <property type="match status" value="1"/>
</dbReference>
<sequence>MKAIWAQSTDGIIGDGQDMPWHLPEDLAHFKNATAGHPVVMGRATWESLPPRFRPLPGRDNIVISSRTPGPWSSGARVQEDLGSLPADGFIIGGGTIYAATIDQVDEVIVTEIDVLLAEDLGDTAVHAPDLQGFTAAEVGEWKTSEKGYVSVGAHDTPVRFRFVRYTR</sequence>
<dbReference type="GO" id="GO:0046452">
    <property type="term" value="P:dihydrofolate metabolic process"/>
    <property type="evidence" value="ECO:0007669"/>
    <property type="project" value="TreeGrafter"/>
</dbReference>
<dbReference type="GO" id="GO:0004146">
    <property type="term" value="F:dihydrofolate reductase activity"/>
    <property type="evidence" value="ECO:0007669"/>
    <property type="project" value="UniProtKB-EC"/>
</dbReference>